<organism evidence="2 3">
    <name type="scientific">Thiobacillus sedimenti</name>
    <dbReference type="NCBI Taxonomy" id="3110231"/>
    <lineage>
        <taxon>Bacteria</taxon>
        <taxon>Pseudomonadati</taxon>
        <taxon>Pseudomonadota</taxon>
        <taxon>Betaproteobacteria</taxon>
        <taxon>Nitrosomonadales</taxon>
        <taxon>Thiobacillaceae</taxon>
        <taxon>Thiobacillus</taxon>
    </lineage>
</organism>
<protein>
    <submittedName>
        <fullName evidence="2">DUF805 domain-containing protein</fullName>
    </submittedName>
</protein>
<reference evidence="2 3" key="1">
    <citation type="submission" date="2023-12" db="EMBL/GenBank/DDBJ databases">
        <title>Thiobacillus sedimentum sp. nov., a chemolithoautotrophic sulfur-oxidizing bacterium isolated from freshwater sediment.</title>
        <authorList>
            <person name="Luo J."/>
            <person name="Dai C."/>
        </authorList>
    </citation>
    <scope>NUCLEOTIDE SEQUENCE [LARGE SCALE GENOMIC DNA]</scope>
    <source>
        <strain evidence="2 3">SCUT-2</strain>
    </source>
</reference>
<sequence length="123" mass="13959">MDWYLMAWQKYFDFSGRSRRKEYWMFFLFNLGIGIALLVADLLTGSYSKTAGMGLLGGLYSLATLIPNLSMTVRRLHDIGRSGWWFFILLVPLIGAIVLLVFMLLDSKEGANDYGPNPKLITP</sequence>
<gene>
    <name evidence="2" type="ORF">VA613_02045</name>
</gene>
<proteinExistence type="predicted"/>
<dbReference type="RefSeq" id="WP_324780207.1">
    <property type="nucleotide sequence ID" value="NZ_CP141769.1"/>
</dbReference>
<dbReference type="EMBL" id="CP141769">
    <property type="protein sequence ID" value="WRS39675.1"/>
    <property type="molecule type" value="Genomic_DNA"/>
</dbReference>
<dbReference type="InterPro" id="IPR008523">
    <property type="entry name" value="DUF805"/>
</dbReference>
<dbReference type="Proteomes" id="UP001334732">
    <property type="component" value="Chromosome"/>
</dbReference>
<keyword evidence="1" id="KW-0812">Transmembrane</keyword>
<evidence type="ECO:0000256" key="1">
    <source>
        <dbReference type="SAM" id="Phobius"/>
    </source>
</evidence>
<dbReference type="PANTHER" id="PTHR34980">
    <property type="entry name" value="INNER MEMBRANE PROTEIN-RELATED-RELATED"/>
    <property type="match status" value="1"/>
</dbReference>
<feature type="transmembrane region" description="Helical" evidence="1">
    <location>
        <begin position="50"/>
        <end position="71"/>
    </location>
</feature>
<keyword evidence="3" id="KW-1185">Reference proteome</keyword>
<keyword evidence="1" id="KW-0472">Membrane</keyword>
<evidence type="ECO:0000313" key="3">
    <source>
        <dbReference type="Proteomes" id="UP001334732"/>
    </source>
</evidence>
<evidence type="ECO:0000313" key="2">
    <source>
        <dbReference type="EMBL" id="WRS39675.1"/>
    </source>
</evidence>
<keyword evidence="1" id="KW-1133">Transmembrane helix</keyword>
<dbReference type="Pfam" id="PF05656">
    <property type="entry name" value="DUF805"/>
    <property type="match status" value="1"/>
</dbReference>
<dbReference type="PANTHER" id="PTHR34980:SF2">
    <property type="entry name" value="INNER MEMBRANE PROTEIN YHAH-RELATED"/>
    <property type="match status" value="1"/>
</dbReference>
<name>A0ABZ1CJW4_9PROT</name>
<accession>A0ABZ1CJW4</accession>
<feature type="transmembrane region" description="Helical" evidence="1">
    <location>
        <begin position="83"/>
        <end position="105"/>
    </location>
</feature>
<feature type="transmembrane region" description="Helical" evidence="1">
    <location>
        <begin position="23"/>
        <end position="44"/>
    </location>
</feature>